<dbReference type="InterPro" id="IPR036116">
    <property type="entry name" value="FN3_sf"/>
</dbReference>
<feature type="compositionally biased region" description="Basic and acidic residues" evidence="1">
    <location>
        <begin position="328"/>
        <end position="339"/>
    </location>
</feature>
<keyword evidence="2" id="KW-0675">Receptor</keyword>
<dbReference type="EMBL" id="QNUK01000823">
    <property type="protein sequence ID" value="KAF5889353.1"/>
    <property type="molecule type" value="Genomic_DNA"/>
</dbReference>
<dbReference type="AlphaFoldDB" id="A0A8J4X0Q1"/>
<feature type="region of interest" description="Disordered" evidence="1">
    <location>
        <begin position="247"/>
        <end position="282"/>
    </location>
</feature>
<proteinExistence type="predicted"/>
<keyword evidence="3" id="KW-1185">Reference proteome</keyword>
<evidence type="ECO:0000313" key="3">
    <source>
        <dbReference type="Proteomes" id="UP000727407"/>
    </source>
</evidence>
<feature type="compositionally biased region" description="Polar residues" evidence="1">
    <location>
        <begin position="365"/>
        <end position="375"/>
    </location>
</feature>
<name>A0A8J4X0Q1_CLAMG</name>
<reference evidence="2" key="1">
    <citation type="submission" date="2020-07" db="EMBL/GenBank/DDBJ databases">
        <title>Clarias magur genome sequencing, assembly and annotation.</title>
        <authorList>
            <person name="Kushwaha B."/>
            <person name="Kumar R."/>
            <person name="Das P."/>
            <person name="Joshi C.G."/>
            <person name="Kumar D."/>
            <person name="Nagpure N.S."/>
            <person name="Pandey M."/>
            <person name="Agarwal S."/>
            <person name="Srivastava S."/>
            <person name="Singh M."/>
            <person name="Sahoo L."/>
            <person name="Jayasankar P."/>
            <person name="Meher P.K."/>
            <person name="Koringa P.G."/>
            <person name="Iquebal M.A."/>
            <person name="Das S.P."/>
            <person name="Bit A."/>
            <person name="Patnaik S."/>
            <person name="Patel N."/>
            <person name="Shah T.M."/>
            <person name="Hinsu A."/>
            <person name="Jena J.K."/>
        </authorList>
    </citation>
    <scope>NUCLEOTIDE SEQUENCE</scope>
    <source>
        <strain evidence="2">CIFAMagur01</strain>
        <tissue evidence="2">Testis</tissue>
    </source>
</reference>
<feature type="region of interest" description="Disordered" evidence="1">
    <location>
        <begin position="313"/>
        <end position="400"/>
    </location>
</feature>
<evidence type="ECO:0000313" key="2">
    <source>
        <dbReference type="EMBL" id="KAF5889353.1"/>
    </source>
</evidence>
<feature type="compositionally biased region" description="Polar residues" evidence="1">
    <location>
        <begin position="387"/>
        <end position="400"/>
    </location>
</feature>
<accession>A0A8J4X0Q1</accession>
<evidence type="ECO:0000256" key="1">
    <source>
        <dbReference type="SAM" id="MobiDB-lite"/>
    </source>
</evidence>
<sequence>MPLECTSHSIRLRARHEDAVSQWSPLLTIRGMDARNLSRAVMYPQDAVLQVGGNVTVCCISSGVIPIKNIHRSCMVNRIDRRLCRSERWESSWTLVARNPLGMVQLSDSAPMDQRIRLLEPRGVMSEVKAWEARVRWNWTVDAYSTLDLLCEVQLESGGHAHTSLSRRDSHGVLTAYEVSQRDGDGWTTVSLPPSVSSAPITLSNSSDVTVSVAARNSAGLSERSMLMGPLDLKPPPHSLVHIVESPDKEVLVTMPGGQDDGRRDDEGGNQNVELDTDSDDPALLRYYNQLVSDASDSSTSSMDSAQTQVTYTGIQSPAYRPQTQAEARFEEEAPREESPGGGYKPQCSWRPDSPGNENFCGSLGSPTSVTSSQFLIPETSEEHPESSGSWFQNLLSGKF</sequence>
<gene>
    <name evidence="2" type="ORF">DAT39_020949</name>
</gene>
<comment type="caution">
    <text evidence="2">The sequence shown here is derived from an EMBL/GenBank/DDBJ whole genome shotgun (WGS) entry which is preliminary data.</text>
</comment>
<organism evidence="2 3">
    <name type="scientific">Clarias magur</name>
    <name type="common">Asian catfish</name>
    <name type="synonym">Macropteronotus magur</name>
    <dbReference type="NCBI Taxonomy" id="1594786"/>
    <lineage>
        <taxon>Eukaryota</taxon>
        <taxon>Metazoa</taxon>
        <taxon>Chordata</taxon>
        <taxon>Craniata</taxon>
        <taxon>Vertebrata</taxon>
        <taxon>Euteleostomi</taxon>
        <taxon>Actinopterygii</taxon>
        <taxon>Neopterygii</taxon>
        <taxon>Teleostei</taxon>
        <taxon>Ostariophysi</taxon>
        <taxon>Siluriformes</taxon>
        <taxon>Clariidae</taxon>
        <taxon>Clarias</taxon>
    </lineage>
</organism>
<dbReference type="SUPFAM" id="SSF49265">
    <property type="entry name" value="Fibronectin type III"/>
    <property type="match status" value="1"/>
</dbReference>
<protein>
    <submittedName>
        <fullName evidence="2">Leukemia inhibitory factor receptor-like</fullName>
    </submittedName>
</protein>
<dbReference type="Proteomes" id="UP000727407">
    <property type="component" value="Unassembled WGS sequence"/>
</dbReference>
<dbReference type="Gene3D" id="2.60.40.10">
    <property type="entry name" value="Immunoglobulins"/>
    <property type="match status" value="1"/>
</dbReference>
<dbReference type="OrthoDB" id="6382334at2759"/>
<dbReference type="InterPro" id="IPR013783">
    <property type="entry name" value="Ig-like_fold"/>
</dbReference>